<dbReference type="AlphaFoldDB" id="A0A8J3FV35"/>
<evidence type="ECO:0000256" key="1">
    <source>
        <dbReference type="SAM" id="MobiDB-lite"/>
    </source>
</evidence>
<feature type="compositionally biased region" description="Basic and acidic residues" evidence="1">
    <location>
        <begin position="69"/>
        <end position="83"/>
    </location>
</feature>
<feature type="region of interest" description="Disordered" evidence="1">
    <location>
        <begin position="66"/>
        <end position="90"/>
    </location>
</feature>
<protein>
    <submittedName>
        <fullName evidence="2">Uncharacterized protein</fullName>
    </submittedName>
</protein>
<name>A0A8J3FV35_9PSEU</name>
<reference evidence="2" key="1">
    <citation type="journal article" date="2014" name="Int. J. Syst. Evol. Microbiol.">
        <title>Complete genome sequence of Corynebacterium casei LMG S-19264T (=DSM 44701T), isolated from a smear-ripened cheese.</title>
        <authorList>
            <consortium name="US DOE Joint Genome Institute (JGI-PGF)"/>
            <person name="Walter F."/>
            <person name="Albersmeier A."/>
            <person name="Kalinowski J."/>
            <person name="Ruckert C."/>
        </authorList>
    </citation>
    <scope>NUCLEOTIDE SEQUENCE</scope>
    <source>
        <strain evidence="2">CGMCC 4.5737</strain>
    </source>
</reference>
<evidence type="ECO:0000313" key="2">
    <source>
        <dbReference type="EMBL" id="GGM48638.1"/>
    </source>
</evidence>
<dbReference type="EMBL" id="BMMK01000007">
    <property type="protein sequence ID" value="GGM48638.1"/>
    <property type="molecule type" value="Genomic_DNA"/>
</dbReference>
<dbReference type="Proteomes" id="UP000637578">
    <property type="component" value="Unassembled WGS sequence"/>
</dbReference>
<dbReference type="RefSeq" id="WP_189056154.1">
    <property type="nucleotide sequence ID" value="NZ_BMMK01000007.1"/>
</dbReference>
<feature type="compositionally biased region" description="Basic and acidic residues" evidence="1">
    <location>
        <begin position="1"/>
        <end position="12"/>
    </location>
</feature>
<accession>A0A8J3FV35</accession>
<reference evidence="2" key="2">
    <citation type="submission" date="2020-09" db="EMBL/GenBank/DDBJ databases">
        <authorList>
            <person name="Sun Q."/>
            <person name="Zhou Y."/>
        </authorList>
    </citation>
    <scope>NUCLEOTIDE SEQUENCE</scope>
    <source>
        <strain evidence="2">CGMCC 4.5737</strain>
    </source>
</reference>
<proteinExistence type="predicted"/>
<feature type="region of interest" description="Disordered" evidence="1">
    <location>
        <begin position="1"/>
        <end position="30"/>
    </location>
</feature>
<evidence type="ECO:0000313" key="3">
    <source>
        <dbReference type="Proteomes" id="UP000637578"/>
    </source>
</evidence>
<sequence length="90" mass="9925">MHDSTPVKELADMRPILAERPLPRSSHGRGVTDLRLRAGYCRDHAVRVVETGDGVRAALMVGENTDATSGERSDDGVGWRRGMDMTFTRT</sequence>
<organism evidence="2 3">
    <name type="scientific">Longimycelium tulufanense</name>
    <dbReference type="NCBI Taxonomy" id="907463"/>
    <lineage>
        <taxon>Bacteria</taxon>
        <taxon>Bacillati</taxon>
        <taxon>Actinomycetota</taxon>
        <taxon>Actinomycetes</taxon>
        <taxon>Pseudonocardiales</taxon>
        <taxon>Pseudonocardiaceae</taxon>
        <taxon>Longimycelium</taxon>
    </lineage>
</organism>
<keyword evidence="3" id="KW-1185">Reference proteome</keyword>
<comment type="caution">
    <text evidence="2">The sequence shown here is derived from an EMBL/GenBank/DDBJ whole genome shotgun (WGS) entry which is preliminary data.</text>
</comment>
<gene>
    <name evidence="2" type="ORF">GCM10012275_19460</name>
</gene>